<dbReference type="AlphaFoldDB" id="A0A9W9QB84"/>
<evidence type="ECO:0000256" key="2">
    <source>
        <dbReference type="SAM" id="MobiDB-lite"/>
    </source>
</evidence>
<evidence type="ECO:0000256" key="1">
    <source>
        <dbReference type="SAM" id="Coils"/>
    </source>
</evidence>
<comment type="caution">
    <text evidence="3">The sequence shown here is derived from an EMBL/GenBank/DDBJ whole genome shotgun (WGS) entry which is preliminary data.</text>
</comment>
<proteinExistence type="predicted"/>
<dbReference type="EMBL" id="JAPZBO010000001">
    <property type="protein sequence ID" value="KAJ5330524.1"/>
    <property type="molecule type" value="Genomic_DNA"/>
</dbReference>
<feature type="region of interest" description="Disordered" evidence="2">
    <location>
        <begin position="1"/>
        <end position="42"/>
    </location>
</feature>
<gene>
    <name evidence="3" type="ORF">N7476_000307</name>
</gene>
<feature type="region of interest" description="Disordered" evidence="2">
    <location>
        <begin position="141"/>
        <end position="180"/>
    </location>
</feature>
<evidence type="ECO:0000313" key="4">
    <source>
        <dbReference type="Proteomes" id="UP001147746"/>
    </source>
</evidence>
<evidence type="ECO:0000313" key="3">
    <source>
        <dbReference type="EMBL" id="KAJ5330524.1"/>
    </source>
</evidence>
<feature type="compositionally biased region" description="Basic and acidic residues" evidence="2">
    <location>
        <begin position="1"/>
        <end position="10"/>
    </location>
</feature>
<sequence>MPSQNKESDRSFAVFPTPNVARPIPSDHHARFPQSSQSHPQSRLEELLAKIKYQYDLLAHENVSLAGTNDILTDSLRQQNVQASAALKLSQLMGKDLQAAQQRIQELEQMAPQSKENAVQMQNLESSKPEHLFEGMTRTTRDRNGASLLSEQDGVPELAQSVNELDVGTGVGTPLKPEDQ</sequence>
<reference evidence="3" key="2">
    <citation type="journal article" date="2023" name="IMA Fungus">
        <title>Comparative genomic study of the Penicillium genus elucidates a diverse pangenome and 15 lateral gene transfer events.</title>
        <authorList>
            <person name="Petersen C."/>
            <person name="Sorensen T."/>
            <person name="Nielsen M.R."/>
            <person name="Sondergaard T.E."/>
            <person name="Sorensen J.L."/>
            <person name="Fitzpatrick D.A."/>
            <person name="Frisvad J.C."/>
            <person name="Nielsen K.L."/>
        </authorList>
    </citation>
    <scope>NUCLEOTIDE SEQUENCE</scope>
    <source>
        <strain evidence="3">IBT 21472</strain>
    </source>
</reference>
<keyword evidence="1" id="KW-0175">Coiled coil</keyword>
<dbReference type="Proteomes" id="UP001147746">
    <property type="component" value="Unassembled WGS sequence"/>
</dbReference>
<organism evidence="3 4">
    <name type="scientific">Penicillium atrosanguineum</name>
    <dbReference type="NCBI Taxonomy" id="1132637"/>
    <lineage>
        <taxon>Eukaryota</taxon>
        <taxon>Fungi</taxon>
        <taxon>Dikarya</taxon>
        <taxon>Ascomycota</taxon>
        <taxon>Pezizomycotina</taxon>
        <taxon>Eurotiomycetes</taxon>
        <taxon>Eurotiomycetidae</taxon>
        <taxon>Eurotiales</taxon>
        <taxon>Aspergillaceae</taxon>
        <taxon>Penicillium</taxon>
    </lineage>
</organism>
<protein>
    <submittedName>
        <fullName evidence="3">Uncharacterized protein</fullName>
    </submittedName>
</protein>
<keyword evidence="4" id="KW-1185">Reference proteome</keyword>
<accession>A0A9W9QB84</accession>
<reference evidence="3" key="1">
    <citation type="submission" date="2022-12" db="EMBL/GenBank/DDBJ databases">
        <authorList>
            <person name="Petersen C."/>
        </authorList>
    </citation>
    <scope>NUCLEOTIDE SEQUENCE</scope>
    <source>
        <strain evidence="3">IBT 21472</strain>
    </source>
</reference>
<name>A0A9W9QB84_9EURO</name>
<feature type="coiled-coil region" evidence="1">
    <location>
        <begin position="90"/>
        <end position="124"/>
    </location>
</feature>